<dbReference type="Proteomes" id="UP000813461">
    <property type="component" value="Unassembled WGS sequence"/>
</dbReference>
<evidence type="ECO:0000313" key="2">
    <source>
        <dbReference type="Proteomes" id="UP000813461"/>
    </source>
</evidence>
<dbReference type="OrthoDB" id="6499973at2759"/>
<reference evidence="1" key="1">
    <citation type="journal article" date="2021" name="Nat. Commun.">
        <title>Genetic determinants of endophytism in the Arabidopsis root mycobiome.</title>
        <authorList>
            <person name="Mesny F."/>
            <person name="Miyauchi S."/>
            <person name="Thiergart T."/>
            <person name="Pickel B."/>
            <person name="Atanasova L."/>
            <person name="Karlsson M."/>
            <person name="Huettel B."/>
            <person name="Barry K.W."/>
            <person name="Haridas S."/>
            <person name="Chen C."/>
            <person name="Bauer D."/>
            <person name="Andreopoulos W."/>
            <person name="Pangilinan J."/>
            <person name="LaButti K."/>
            <person name="Riley R."/>
            <person name="Lipzen A."/>
            <person name="Clum A."/>
            <person name="Drula E."/>
            <person name="Henrissat B."/>
            <person name="Kohler A."/>
            <person name="Grigoriev I.V."/>
            <person name="Martin F.M."/>
            <person name="Hacquard S."/>
        </authorList>
    </citation>
    <scope>NUCLEOTIDE SEQUENCE</scope>
    <source>
        <strain evidence="1">MPI-SDFR-AT-0120</strain>
    </source>
</reference>
<organism evidence="1 2">
    <name type="scientific">Paraphoma chrysanthemicola</name>
    <dbReference type="NCBI Taxonomy" id="798071"/>
    <lineage>
        <taxon>Eukaryota</taxon>
        <taxon>Fungi</taxon>
        <taxon>Dikarya</taxon>
        <taxon>Ascomycota</taxon>
        <taxon>Pezizomycotina</taxon>
        <taxon>Dothideomycetes</taxon>
        <taxon>Pleosporomycetidae</taxon>
        <taxon>Pleosporales</taxon>
        <taxon>Pleosporineae</taxon>
        <taxon>Phaeosphaeriaceae</taxon>
        <taxon>Paraphoma</taxon>
    </lineage>
</organism>
<accession>A0A8K0REP2</accession>
<proteinExistence type="predicted"/>
<evidence type="ECO:0000313" key="1">
    <source>
        <dbReference type="EMBL" id="KAH7093222.1"/>
    </source>
</evidence>
<protein>
    <submittedName>
        <fullName evidence="1">Uncharacterized protein</fullName>
    </submittedName>
</protein>
<keyword evidence="2" id="KW-1185">Reference proteome</keyword>
<gene>
    <name evidence="1" type="ORF">FB567DRAFT_170067</name>
</gene>
<dbReference type="AlphaFoldDB" id="A0A8K0REP2"/>
<name>A0A8K0REP2_9PLEO</name>
<sequence>MVDAAKWHEELRYVSETGAIVDDFRNWGYTIYRTAYGPSTDQRWQRLLEKIQIQAYAATLRVCKTTADNPAVQQLWSLFRLDARSDPALDSLSMEQLRLLYRNGDGGVPMNADFRSHRVFLLADEEVLSDADACLIKCVEADYEAADHVPRNTRLGGQRYFGWMPMRSAEIMELWKELESEDLSTIAPPTIGGSHLSLWENDAW</sequence>
<comment type="caution">
    <text evidence="1">The sequence shown here is derived from an EMBL/GenBank/DDBJ whole genome shotgun (WGS) entry which is preliminary data.</text>
</comment>
<dbReference type="EMBL" id="JAGMVJ010000002">
    <property type="protein sequence ID" value="KAH7093222.1"/>
    <property type="molecule type" value="Genomic_DNA"/>
</dbReference>